<feature type="transmembrane region" description="Helical" evidence="2">
    <location>
        <begin position="189"/>
        <end position="210"/>
    </location>
</feature>
<protein>
    <submittedName>
        <fullName evidence="3">Uncharacterized protein</fullName>
    </submittedName>
</protein>
<dbReference type="EMBL" id="CP011043">
    <property type="protein sequence ID" value="AJW78608.1"/>
    <property type="molecule type" value="Genomic_DNA"/>
</dbReference>
<feature type="transmembrane region" description="Helical" evidence="2">
    <location>
        <begin position="51"/>
        <end position="73"/>
    </location>
</feature>
<accession>A0A0D5CG06</accession>
<dbReference type="PATRIC" id="fig|33014.5.peg.1089"/>
<name>A0A0D5CG06_9MICO</name>
<reference evidence="3 4" key="1">
    <citation type="journal article" date="2015" name="Genome Announc.">
        <title>Complete Genome Sequence of Clavibacter michiganensis subsp. insidiosus R1-1 Using PacBio Single-Molecule Real-Time Technology.</title>
        <authorList>
            <person name="Lu Y."/>
            <person name="Samac D.A."/>
            <person name="Glazebrook J."/>
            <person name="Ishimaru C.A."/>
        </authorList>
    </citation>
    <scope>NUCLEOTIDE SEQUENCE [LARGE SCALE GENOMIC DNA]</scope>
    <source>
        <strain evidence="3 4">R1-1</strain>
    </source>
</reference>
<dbReference type="HOGENOM" id="CLU_1123008_0_0_11"/>
<dbReference type="RefSeq" id="WP_045527342.1">
    <property type="nucleotide sequence ID" value="NZ_CP011043.1"/>
</dbReference>
<organism evidence="3 4">
    <name type="scientific">Clavibacter michiganensis subsp. insidiosus</name>
    <dbReference type="NCBI Taxonomy" id="33014"/>
    <lineage>
        <taxon>Bacteria</taxon>
        <taxon>Bacillati</taxon>
        <taxon>Actinomycetota</taxon>
        <taxon>Actinomycetes</taxon>
        <taxon>Micrococcales</taxon>
        <taxon>Microbacteriaceae</taxon>
        <taxon>Clavibacter</taxon>
    </lineage>
</organism>
<feature type="transmembrane region" description="Helical" evidence="2">
    <location>
        <begin position="85"/>
        <end position="106"/>
    </location>
</feature>
<gene>
    <name evidence="3" type="ORF">VO01_05230</name>
</gene>
<feature type="transmembrane region" description="Helical" evidence="2">
    <location>
        <begin position="163"/>
        <end position="183"/>
    </location>
</feature>
<dbReference type="AlphaFoldDB" id="A0A0D5CG06"/>
<keyword evidence="2" id="KW-0812">Transmembrane</keyword>
<keyword evidence="2" id="KW-0472">Membrane</keyword>
<dbReference type="OrthoDB" id="5126384at2"/>
<feature type="region of interest" description="Disordered" evidence="1">
    <location>
        <begin position="227"/>
        <end position="247"/>
    </location>
</feature>
<evidence type="ECO:0000313" key="3">
    <source>
        <dbReference type="EMBL" id="AJW78608.1"/>
    </source>
</evidence>
<dbReference type="KEGG" id="cmh:VO01_05230"/>
<evidence type="ECO:0000256" key="2">
    <source>
        <dbReference type="SAM" id="Phobius"/>
    </source>
</evidence>
<keyword evidence="2" id="KW-1133">Transmembrane helix</keyword>
<proteinExistence type="predicted"/>
<evidence type="ECO:0000313" key="4">
    <source>
        <dbReference type="Proteomes" id="UP000032604"/>
    </source>
</evidence>
<evidence type="ECO:0000256" key="1">
    <source>
        <dbReference type="SAM" id="MobiDB-lite"/>
    </source>
</evidence>
<sequence>MTADDTSADDAAALDADAPADPGHGRRALARIGSGAMVAWIADVVTPRRRLVALVVALVAGVAMALLITPVLARADGPETALPGAIVLGAVVGTAATVVPVSIWLARAIGRHPTVAGKHPAWRDAALLDDAVDPRGRVSLAPGTAGRVATESRRAIAQAAAPVPGALVLSVMALVGLPAYALAGDPGTLLWFTPIYLLMSASTLWTQSLAAGPMALLRDAADAELALPESERTQAPPVAPPHGSRLP</sequence>
<dbReference type="Proteomes" id="UP000032604">
    <property type="component" value="Chromosome"/>
</dbReference>